<reference evidence="2" key="1">
    <citation type="submission" date="2021-01" db="EMBL/GenBank/DDBJ databases">
        <authorList>
            <person name="Corre E."/>
            <person name="Pelletier E."/>
            <person name="Niang G."/>
            <person name="Scheremetjew M."/>
            <person name="Finn R."/>
            <person name="Kale V."/>
            <person name="Holt S."/>
            <person name="Cochrane G."/>
            <person name="Meng A."/>
            <person name="Brown T."/>
            <person name="Cohen L."/>
        </authorList>
    </citation>
    <scope>NUCLEOTIDE SEQUENCE</scope>
    <source>
        <strain evidence="2">CCMP622</strain>
    </source>
</reference>
<proteinExistence type="predicted"/>
<dbReference type="EMBL" id="HBHP01011352">
    <property type="protein sequence ID" value="CAD9758138.1"/>
    <property type="molecule type" value="Transcribed_RNA"/>
</dbReference>
<accession>A0A7S2TN41</accession>
<feature type="compositionally biased region" description="Basic residues" evidence="1">
    <location>
        <begin position="126"/>
        <end position="142"/>
    </location>
</feature>
<evidence type="ECO:0000313" key="2">
    <source>
        <dbReference type="EMBL" id="CAD9758138.1"/>
    </source>
</evidence>
<protein>
    <submittedName>
        <fullName evidence="2">Uncharacterized protein</fullName>
    </submittedName>
</protein>
<dbReference type="AlphaFoldDB" id="A0A7S2TN41"/>
<organism evidence="2">
    <name type="scientific">Lotharella oceanica</name>
    <dbReference type="NCBI Taxonomy" id="641309"/>
    <lineage>
        <taxon>Eukaryota</taxon>
        <taxon>Sar</taxon>
        <taxon>Rhizaria</taxon>
        <taxon>Cercozoa</taxon>
        <taxon>Chlorarachniophyceae</taxon>
        <taxon>Lotharella</taxon>
    </lineage>
</organism>
<evidence type="ECO:0000256" key="1">
    <source>
        <dbReference type="SAM" id="MobiDB-lite"/>
    </source>
</evidence>
<name>A0A7S2TN41_9EUKA</name>
<gene>
    <name evidence="2" type="ORF">LSP00402_LOCUS7040</name>
</gene>
<feature type="region of interest" description="Disordered" evidence="1">
    <location>
        <begin position="121"/>
        <end position="142"/>
    </location>
</feature>
<sequence length="142" mass="14854">MATREKTEQALIVVAGIALFVVTIIAVRMPTKKSSVSGDIVLPEVRRIVKFGPPAENLSSSPAGELFARKHRSVIGLFGGKKGVPIKPKKKNILKKKKAEAAAAAAAEKAEAEAEAAAAAEAVVSKGKKGKGKKTKREGRGE</sequence>